<feature type="non-terminal residue" evidence="1">
    <location>
        <position position="1"/>
    </location>
</feature>
<comment type="caution">
    <text evidence="1">The sequence shown here is derived from an EMBL/GenBank/DDBJ whole genome shotgun (WGS) entry which is preliminary data.</text>
</comment>
<reference evidence="1" key="1">
    <citation type="journal article" date="2014" name="Front. Microbiol.">
        <title>High frequency of phylogenetically diverse reductive dehalogenase-homologous genes in deep subseafloor sedimentary metagenomes.</title>
        <authorList>
            <person name="Kawai M."/>
            <person name="Futagami T."/>
            <person name="Toyoda A."/>
            <person name="Takaki Y."/>
            <person name="Nishi S."/>
            <person name="Hori S."/>
            <person name="Arai W."/>
            <person name="Tsubouchi T."/>
            <person name="Morono Y."/>
            <person name="Uchiyama I."/>
            <person name="Ito T."/>
            <person name="Fujiyama A."/>
            <person name="Inagaki F."/>
            <person name="Takami H."/>
        </authorList>
    </citation>
    <scope>NUCLEOTIDE SEQUENCE</scope>
    <source>
        <strain evidence="1">Expedition CK06-06</strain>
    </source>
</reference>
<gene>
    <name evidence="1" type="ORF">S12H4_14015</name>
</gene>
<organism evidence="1">
    <name type="scientific">marine sediment metagenome</name>
    <dbReference type="NCBI Taxonomy" id="412755"/>
    <lineage>
        <taxon>unclassified sequences</taxon>
        <taxon>metagenomes</taxon>
        <taxon>ecological metagenomes</taxon>
    </lineage>
</organism>
<dbReference type="AlphaFoldDB" id="X1TGL9"/>
<accession>X1TGL9</accession>
<protein>
    <recommendedName>
        <fullName evidence="2">Glycosyl hydrolase family 98 putative carbohydrate-binding module domain-containing protein</fullName>
    </recommendedName>
</protein>
<evidence type="ECO:0008006" key="2">
    <source>
        <dbReference type="Google" id="ProtNLM"/>
    </source>
</evidence>
<evidence type="ECO:0000313" key="1">
    <source>
        <dbReference type="EMBL" id="GAI79184.1"/>
    </source>
</evidence>
<sequence length="235" mass="24480">IHLGQSVVLRWDLADAEFAYLRYGDAEEGIVAPGNKMVNPSSTTTYTLVAGNAAGETTAQLIIAVIPLAGPVVVLDFLTAAPLATWSNGSDILPWSGSDVDPRGFASWHDDALLEDGSQVSRVLESYPEWVAGGRIVGDFGLPRPIQAGDRFKTRVGFLQGAGGSVKFIVAAMGGTLSSIPVVVAVDDTGSDGLLRTIDGDLGPVAGGTIIRLMVETGPSGGQNQAVWANPRIEH</sequence>
<dbReference type="EMBL" id="BARW01006672">
    <property type="protein sequence ID" value="GAI79184.1"/>
    <property type="molecule type" value="Genomic_DNA"/>
</dbReference>
<name>X1TGL9_9ZZZZ</name>
<proteinExistence type="predicted"/>